<evidence type="ECO:0008006" key="3">
    <source>
        <dbReference type="Google" id="ProtNLM"/>
    </source>
</evidence>
<dbReference type="EMBL" id="JAEPCM010000016">
    <property type="protein sequence ID" value="MCG7944965.1"/>
    <property type="molecule type" value="Genomic_DNA"/>
</dbReference>
<accession>A0A9E4K8B6</accession>
<name>A0A9E4K8B6_9GAMM</name>
<evidence type="ECO:0000313" key="1">
    <source>
        <dbReference type="EMBL" id="MCG7944965.1"/>
    </source>
</evidence>
<organism evidence="1 2">
    <name type="scientific">Candidatus Thiodiazotropha taylori</name>
    <dbReference type="NCBI Taxonomy" id="2792791"/>
    <lineage>
        <taxon>Bacteria</taxon>
        <taxon>Pseudomonadati</taxon>
        <taxon>Pseudomonadota</taxon>
        <taxon>Gammaproteobacteria</taxon>
        <taxon>Chromatiales</taxon>
        <taxon>Sedimenticolaceae</taxon>
        <taxon>Candidatus Thiodiazotropha</taxon>
    </lineage>
</organism>
<gene>
    <name evidence="1" type="ORF">JAZ07_01310</name>
</gene>
<proteinExistence type="predicted"/>
<comment type="caution">
    <text evidence="1">The sequence shown here is derived from an EMBL/GenBank/DDBJ whole genome shotgun (WGS) entry which is preliminary data.</text>
</comment>
<evidence type="ECO:0000313" key="2">
    <source>
        <dbReference type="Proteomes" id="UP000886667"/>
    </source>
</evidence>
<dbReference type="AlphaFoldDB" id="A0A9E4K8B6"/>
<sequence length="106" mass="12414">MTRRASEVLEECADLMNKKGKAYNNIPQAEYYPRGQHDIYCMMWQKMKRMQSLLENPNDNAFEGLNDSARDLINYTSFFIEFSEGKMDGMTQKQLDNIIGKQDETE</sequence>
<protein>
    <recommendedName>
        <fullName evidence="3">Nucleotide modification associated domain-containing protein</fullName>
    </recommendedName>
</protein>
<reference evidence="1" key="1">
    <citation type="journal article" date="2021" name="Proc. Natl. Acad. Sci. U.S.A.">
        <title>Global biogeography of chemosynthetic symbionts reveals both localized and globally distributed symbiont groups. .</title>
        <authorList>
            <person name="Osvatic J.T."/>
            <person name="Wilkins L.G.E."/>
            <person name="Leibrecht L."/>
            <person name="Leray M."/>
            <person name="Zauner S."/>
            <person name="Polzin J."/>
            <person name="Camacho Y."/>
            <person name="Gros O."/>
            <person name="van Gils J.A."/>
            <person name="Eisen J.A."/>
            <person name="Petersen J.M."/>
            <person name="Yuen B."/>
        </authorList>
    </citation>
    <scope>NUCLEOTIDE SEQUENCE</scope>
    <source>
        <strain evidence="1">MAGclacostrist064TRANS</strain>
    </source>
</reference>
<dbReference type="Proteomes" id="UP000886667">
    <property type="component" value="Unassembled WGS sequence"/>
</dbReference>